<dbReference type="Proteomes" id="UP001161669">
    <property type="component" value="Segment"/>
</dbReference>
<accession>A0A3T1CX29</accession>
<organism evidence="1 2">
    <name type="scientific">Acanthamoeba castellanii medusavirus J1</name>
    <dbReference type="NCBI Taxonomy" id="3114988"/>
    <lineage>
        <taxon>Viruses</taxon>
        <taxon>Varidnaviria</taxon>
        <taxon>Bamfordvirae</taxon>
        <taxon>Nucleocytoviricota</taxon>
        <taxon>Megaviricetes</taxon>
        <taxon>Mamonoviridae</taxon>
        <taxon>Medusavirus</taxon>
        <taxon>Medusavirus medusae</taxon>
    </lineage>
</organism>
<protein>
    <submittedName>
        <fullName evidence="1">VV A32-like packaging ATPase</fullName>
    </submittedName>
</protein>
<dbReference type="KEGG" id="vg:80540721"/>
<dbReference type="InterPro" id="IPR027417">
    <property type="entry name" value="P-loop_NTPase"/>
</dbReference>
<evidence type="ECO:0000313" key="2">
    <source>
        <dbReference type="Proteomes" id="UP001161669"/>
    </source>
</evidence>
<name>A0A3T1CX29_9VIRU</name>
<dbReference type="Gene3D" id="3.40.50.300">
    <property type="entry name" value="P-loop containing nucleotide triphosphate hydrolases"/>
    <property type="match status" value="1"/>
</dbReference>
<keyword evidence="2" id="KW-1185">Reference proteome</keyword>
<dbReference type="SUPFAM" id="SSF52540">
    <property type="entry name" value="P-loop containing nucleoside triphosphate hydrolases"/>
    <property type="match status" value="1"/>
</dbReference>
<evidence type="ECO:0000313" key="1">
    <source>
        <dbReference type="EMBL" id="BBI30369.1"/>
    </source>
</evidence>
<proteinExistence type="predicted"/>
<sequence length="322" mass="37236">MSHQHNKRPGAYAEIPLPAFDLSRVAPDSVALFIGKRNTGKSVSMQFLAHHFRWIPRGIVCCPTDNTNPAWSEHMPRCFVYPEFNPEAVKRMMNDQIRLKRKLRREIWEREKRKMTKWELPCAFVVLDDCGFDKRFRNDETVKELLLNGRHLNIFVMIALQYMMDVQPAMRTNADYIILTKEKSGVLREKIYKNWGSCVNSPKVFNQIMDQATQNYSCLVIDNKNNASSKISDSFAMFKADKEVADSPFKMGDRKFWAFGHTAGITEDEMDNDEATQQAMEGDYDGCEDSDNGDYDAADIERMERSMQNIGPKTKVKVRMIN</sequence>
<reference evidence="2" key="1">
    <citation type="journal article" date="2019" name="J. Virol.">
        <title>Medusavirus, a novel large DNA virus discovered from hot spring water.</title>
        <authorList>
            <person name="Yoshikawa G."/>
            <person name="Blanc-Mathieu R."/>
            <person name="Song C."/>
            <person name="Kayama Y."/>
            <person name="Mochizuki T."/>
            <person name="Murata K."/>
            <person name="Ogata H."/>
            <person name="Takemura M."/>
        </authorList>
    </citation>
    <scope>NUCLEOTIDE SEQUENCE [LARGE SCALE GENOMIC DNA]</scope>
</reference>
<dbReference type="EMBL" id="AP018495">
    <property type="protein sequence ID" value="BBI30369.1"/>
    <property type="molecule type" value="Genomic_DNA"/>
</dbReference>